<evidence type="ECO:0000313" key="2">
    <source>
        <dbReference type="Proteomes" id="UP000831787"/>
    </source>
</evidence>
<dbReference type="Proteomes" id="UP000831787">
    <property type="component" value="Chromosome"/>
</dbReference>
<keyword evidence="2" id="KW-1185">Reference proteome</keyword>
<dbReference type="SUPFAM" id="SSF51905">
    <property type="entry name" value="FAD/NAD(P)-binding domain"/>
    <property type="match status" value="1"/>
</dbReference>
<reference evidence="1 2" key="1">
    <citation type="submission" date="2022-04" db="EMBL/GenBank/DDBJ databases">
        <title>Halobacillus sp. isolated from saltern.</title>
        <authorList>
            <person name="Won M."/>
            <person name="Lee C.-M."/>
            <person name="Woen H.-Y."/>
            <person name="Kwon S.-W."/>
        </authorList>
    </citation>
    <scope>NUCLEOTIDE SEQUENCE [LARGE SCALE GENOMIC DNA]</scope>
    <source>
        <strain evidence="1 2">SSBR10-3</strain>
    </source>
</reference>
<dbReference type="EMBL" id="CP095073">
    <property type="protein sequence ID" value="UOQ44512.1"/>
    <property type="molecule type" value="Genomic_DNA"/>
</dbReference>
<gene>
    <name evidence="1" type="ORF">MUN89_00505</name>
</gene>
<dbReference type="PROSITE" id="PS51257">
    <property type="entry name" value="PROKAR_LIPOPROTEIN"/>
    <property type="match status" value="1"/>
</dbReference>
<dbReference type="PRINTS" id="PR00419">
    <property type="entry name" value="ADXRDTASE"/>
</dbReference>
<dbReference type="InterPro" id="IPR036188">
    <property type="entry name" value="FAD/NAD-bd_sf"/>
</dbReference>
<name>A0ABY4EJ76_9BACI</name>
<evidence type="ECO:0000313" key="1">
    <source>
        <dbReference type="EMBL" id="UOQ44512.1"/>
    </source>
</evidence>
<dbReference type="Pfam" id="PF13450">
    <property type="entry name" value="NAD_binding_8"/>
    <property type="match status" value="1"/>
</dbReference>
<accession>A0ABY4EJ76</accession>
<protein>
    <submittedName>
        <fullName evidence="1">NAD(P)-binding protein</fullName>
    </submittedName>
</protein>
<organism evidence="1 2">
    <name type="scientific">Halobacillus salinarum</name>
    <dbReference type="NCBI Taxonomy" id="2932257"/>
    <lineage>
        <taxon>Bacteria</taxon>
        <taxon>Bacillati</taxon>
        <taxon>Bacillota</taxon>
        <taxon>Bacilli</taxon>
        <taxon>Bacillales</taxon>
        <taxon>Bacillaceae</taxon>
        <taxon>Halobacillus</taxon>
    </lineage>
</organism>
<sequence length="362" mass="40845">MKIAIMGAGLSGLACAVTLEKHGYQADIFERRGMVGDRTVFAEGICSIFHPPIVDYIRFLSETYGLELRPTSNLYKIHIHSPNESATLEGNLGFINMRGKHPQSYDQQLAEQLKSPITFHHKASLEDMAKEYTHIIMATGDPLDTKKMQPFDTAYHATLLGAKIEGAFKRNEMHAWFNNAIAPKGMAYILPHSENEASLFLVYPQTPKNLTLDKDKLWNLLIPVVEKTLNQSITIVNKHSVEDFMIGKTAYPRIGNTLFTGNCFGCISPFIGFGEFSALLTGIYAAEDLCGISDYQKQTKKLYQKYHDSLTLRRAIEKLSNDQLDRVVKSLQSERVGKIITNPHFQVLKVLSRLLHPFHRET</sequence>
<dbReference type="Gene3D" id="3.50.50.60">
    <property type="entry name" value="FAD/NAD(P)-binding domain"/>
    <property type="match status" value="2"/>
</dbReference>
<proteinExistence type="predicted"/>
<dbReference type="RefSeq" id="WP_244710531.1">
    <property type="nucleotide sequence ID" value="NZ_CP095073.1"/>
</dbReference>